<dbReference type="SUPFAM" id="SSF46767">
    <property type="entry name" value="Methylated DNA-protein cysteine methyltransferase, C-terminal domain"/>
    <property type="match status" value="1"/>
</dbReference>
<dbReference type="InterPro" id="IPR036388">
    <property type="entry name" value="WH-like_DNA-bd_sf"/>
</dbReference>
<dbReference type="GO" id="GO:0032259">
    <property type="term" value="P:methylation"/>
    <property type="evidence" value="ECO:0007669"/>
    <property type="project" value="UniProtKB-KW"/>
</dbReference>
<dbReference type="Pfam" id="PF02870">
    <property type="entry name" value="Methyltransf_1N"/>
    <property type="match status" value="1"/>
</dbReference>
<proteinExistence type="predicted"/>
<dbReference type="EMBL" id="JBHTMO010000013">
    <property type="protein sequence ID" value="MFD1392962.1"/>
    <property type="molecule type" value="Genomic_DNA"/>
</dbReference>
<dbReference type="InterPro" id="IPR036217">
    <property type="entry name" value="MethylDNA_cys_MeTrfase_DNAb"/>
</dbReference>
<dbReference type="PANTHER" id="PTHR10815">
    <property type="entry name" value="METHYLATED-DNA--PROTEIN-CYSTEINE METHYLTRANSFERASE"/>
    <property type="match status" value="1"/>
</dbReference>
<reference evidence="10" key="1">
    <citation type="journal article" date="2019" name="Int. J. Syst. Evol. Microbiol.">
        <title>The Global Catalogue of Microorganisms (GCM) 10K type strain sequencing project: providing services to taxonomists for standard genome sequencing and annotation.</title>
        <authorList>
            <consortium name="The Broad Institute Genomics Platform"/>
            <consortium name="The Broad Institute Genome Sequencing Center for Infectious Disease"/>
            <person name="Wu L."/>
            <person name="Ma J."/>
        </authorList>
    </citation>
    <scope>NUCLEOTIDE SEQUENCE [LARGE SCALE GENOMIC DNA]</scope>
    <source>
        <strain evidence="10">CCM 8911</strain>
    </source>
</reference>
<dbReference type="InterPro" id="IPR008332">
    <property type="entry name" value="MethylG_MeTrfase_N"/>
</dbReference>
<evidence type="ECO:0000313" key="10">
    <source>
        <dbReference type="Proteomes" id="UP001597249"/>
    </source>
</evidence>
<accession>A0ABW4BBT9</accession>
<dbReference type="InterPro" id="IPR014048">
    <property type="entry name" value="MethylDNA_cys_MeTrfase_DNA-bd"/>
</dbReference>
<dbReference type="Gene3D" id="1.10.10.10">
    <property type="entry name" value="Winged helix-like DNA-binding domain superfamily/Winged helix DNA-binding domain"/>
    <property type="match status" value="1"/>
</dbReference>
<dbReference type="CDD" id="cd06445">
    <property type="entry name" value="ATase"/>
    <property type="match status" value="1"/>
</dbReference>
<keyword evidence="5" id="KW-0234">DNA repair</keyword>
<comment type="caution">
    <text evidence="9">The sequence shown here is derived from an EMBL/GenBank/DDBJ whole genome shotgun (WGS) entry which is preliminary data.</text>
</comment>
<protein>
    <submittedName>
        <fullName evidence="9">Methylated-DNA--[protein]-cysteine S-methyltransferase</fullName>
        <ecNumber evidence="9">2.1.1.63</ecNumber>
    </submittedName>
</protein>
<name>A0ABW4BBT9_9LACO</name>
<evidence type="ECO:0000256" key="5">
    <source>
        <dbReference type="ARBA" id="ARBA00023204"/>
    </source>
</evidence>
<feature type="domain" description="Methylguanine DNA methyltransferase ribonuclease-like" evidence="8">
    <location>
        <begin position="5"/>
        <end position="73"/>
    </location>
</feature>
<evidence type="ECO:0000313" key="9">
    <source>
        <dbReference type="EMBL" id="MFD1392962.1"/>
    </source>
</evidence>
<dbReference type="PANTHER" id="PTHR10815:SF5">
    <property type="entry name" value="METHYLATED-DNA--PROTEIN-CYSTEINE METHYLTRANSFERASE"/>
    <property type="match status" value="1"/>
</dbReference>
<dbReference type="Pfam" id="PF01035">
    <property type="entry name" value="DNA_binding_1"/>
    <property type="match status" value="1"/>
</dbReference>
<feature type="domain" description="Methylated-DNA-[protein]-cysteine S-methyltransferase DNA binding" evidence="7">
    <location>
        <begin position="81"/>
        <end position="163"/>
    </location>
</feature>
<dbReference type="InterPro" id="IPR001497">
    <property type="entry name" value="MethylDNA_cys_MeTrfase_AS"/>
</dbReference>
<organism evidence="9 10">
    <name type="scientific">Lacticaseibacillus jixianensis</name>
    <dbReference type="NCBI Taxonomy" id="2486012"/>
    <lineage>
        <taxon>Bacteria</taxon>
        <taxon>Bacillati</taxon>
        <taxon>Bacillota</taxon>
        <taxon>Bacilli</taxon>
        <taxon>Lactobacillales</taxon>
        <taxon>Lactobacillaceae</taxon>
        <taxon>Lacticaseibacillus</taxon>
    </lineage>
</organism>
<keyword evidence="10" id="KW-1185">Reference proteome</keyword>
<evidence type="ECO:0000256" key="3">
    <source>
        <dbReference type="ARBA" id="ARBA00022679"/>
    </source>
</evidence>
<keyword evidence="4" id="KW-0227">DNA damage</keyword>
<dbReference type="Gene3D" id="3.30.160.70">
    <property type="entry name" value="Methylated DNA-protein cysteine methyltransferase domain"/>
    <property type="match status" value="1"/>
</dbReference>
<dbReference type="GO" id="GO:0003908">
    <property type="term" value="F:methylated-DNA-[protein]-cysteine S-methyltransferase activity"/>
    <property type="evidence" value="ECO:0007669"/>
    <property type="project" value="UniProtKB-EC"/>
</dbReference>
<gene>
    <name evidence="9" type="ORF">ACFQ3L_05060</name>
</gene>
<sequence length="181" mass="19410">MLAQSTYESPLGEMTLLADDDHLLGVWFQDQQYFGGTVDLRLVPRQETRVLITAGRWLEAFFAGAQPEPRLVPVQLSGTAYRQAVLCALLEVPYGAVTTYGELAAVVSRRLGRRAAPRAIGGAVAHNPLSVIVPCHRVIGQAGALVGYAGGIDRKMMLLGMEGHTVDVDRQCLVADQPAAG</sequence>
<dbReference type="RefSeq" id="WP_125584913.1">
    <property type="nucleotide sequence ID" value="NZ_JBHTMO010000013.1"/>
</dbReference>
<evidence type="ECO:0000256" key="2">
    <source>
        <dbReference type="ARBA" id="ARBA00022603"/>
    </source>
</evidence>
<dbReference type="InterPro" id="IPR036631">
    <property type="entry name" value="MGMT_N_sf"/>
</dbReference>
<evidence type="ECO:0000256" key="6">
    <source>
        <dbReference type="ARBA" id="ARBA00049348"/>
    </source>
</evidence>
<dbReference type="EC" id="2.1.1.63" evidence="9"/>
<evidence type="ECO:0000259" key="7">
    <source>
        <dbReference type="Pfam" id="PF01035"/>
    </source>
</evidence>
<evidence type="ECO:0000259" key="8">
    <source>
        <dbReference type="Pfam" id="PF02870"/>
    </source>
</evidence>
<comment type="catalytic activity">
    <reaction evidence="1">
        <text>a 4-O-methyl-thymidine in DNA + L-cysteinyl-[protein] = a thymidine in DNA + S-methyl-L-cysteinyl-[protein]</text>
        <dbReference type="Rhea" id="RHEA:53428"/>
        <dbReference type="Rhea" id="RHEA-COMP:10131"/>
        <dbReference type="Rhea" id="RHEA-COMP:10132"/>
        <dbReference type="Rhea" id="RHEA-COMP:13555"/>
        <dbReference type="Rhea" id="RHEA-COMP:13556"/>
        <dbReference type="ChEBI" id="CHEBI:29950"/>
        <dbReference type="ChEBI" id="CHEBI:82612"/>
        <dbReference type="ChEBI" id="CHEBI:137386"/>
        <dbReference type="ChEBI" id="CHEBI:137387"/>
        <dbReference type="EC" id="2.1.1.63"/>
    </reaction>
</comment>
<keyword evidence="3 9" id="KW-0808">Transferase</keyword>
<dbReference type="Proteomes" id="UP001597249">
    <property type="component" value="Unassembled WGS sequence"/>
</dbReference>
<dbReference type="SUPFAM" id="SSF53155">
    <property type="entry name" value="Methylated DNA-protein cysteine methyltransferase domain"/>
    <property type="match status" value="1"/>
</dbReference>
<comment type="catalytic activity">
    <reaction evidence="6">
        <text>a 6-O-methyl-2'-deoxyguanosine in DNA + L-cysteinyl-[protein] = S-methyl-L-cysteinyl-[protein] + a 2'-deoxyguanosine in DNA</text>
        <dbReference type="Rhea" id="RHEA:24000"/>
        <dbReference type="Rhea" id="RHEA-COMP:10131"/>
        <dbReference type="Rhea" id="RHEA-COMP:10132"/>
        <dbReference type="Rhea" id="RHEA-COMP:11367"/>
        <dbReference type="Rhea" id="RHEA-COMP:11368"/>
        <dbReference type="ChEBI" id="CHEBI:29950"/>
        <dbReference type="ChEBI" id="CHEBI:82612"/>
        <dbReference type="ChEBI" id="CHEBI:85445"/>
        <dbReference type="ChEBI" id="CHEBI:85448"/>
        <dbReference type="EC" id="2.1.1.63"/>
    </reaction>
</comment>
<keyword evidence="2 9" id="KW-0489">Methyltransferase</keyword>
<evidence type="ECO:0000256" key="1">
    <source>
        <dbReference type="ARBA" id="ARBA00001286"/>
    </source>
</evidence>
<dbReference type="PROSITE" id="PS00374">
    <property type="entry name" value="MGMT"/>
    <property type="match status" value="1"/>
</dbReference>
<dbReference type="NCBIfam" id="TIGR00589">
    <property type="entry name" value="ogt"/>
    <property type="match status" value="1"/>
</dbReference>
<evidence type="ECO:0000256" key="4">
    <source>
        <dbReference type="ARBA" id="ARBA00022763"/>
    </source>
</evidence>